<reference evidence="1 2" key="1">
    <citation type="submission" date="2015-01" db="EMBL/GenBank/DDBJ databases">
        <title>The Genome Sequence of Rhinocladiella mackenzie CBS 650.93.</title>
        <authorList>
            <consortium name="The Broad Institute Genomics Platform"/>
            <person name="Cuomo C."/>
            <person name="de Hoog S."/>
            <person name="Gorbushina A."/>
            <person name="Stielow B."/>
            <person name="Teixiera M."/>
            <person name="Abouelleil A."/>
            <person name="Chapman S.B."/>
            <person name="Priest M."/>
            <person name="Young S.K."/>
            <person name="Wortman J."/>
            <person name="Nusbaum C."/>
            <person name="Birren B."/>
        </authorList>
    </citation>
    <scope>NUCLEOTIDE SEQUENCE [LARGE SCALE GENOMIC DNA]</scope>
    <source>
        <strain evidence="1 2">CBS 650.93</strain>
    </source>
</reference>
<name>A0A0D2FYT9_9EURO</name>
<dbReference type="Proteomes" id="UP000053617">
    <property type="component" value="Unassembled WGS sequence"/>
</dbReference>
<dbReference type="AlphaFoldDB" id="A0A0D2FYT9"/>
<keyword evidence="2" id="KW-1185">Reference proteome</keyword>
<organism evidence="1 2">
    <name type="scientific">Rhinocladiella mackenziei CBS 650.93</name>
    <dbReference type="NCBI Taxonomy" id="1442369"/>
    <lineage>
        <taxon>Eukaryota</taxon>
        <taxon>Fungi</taxon>
        <taxon>Dikarya</taxon>
        <taxon>Ascomycota</taxon>
        <taxon>Pezizomycotina</taxon>
        <taxon>Eurotiomycetes</taxon>
        <taxon>Chaetothyriomycetidae</taxon>
        <taxon>Chaetothyriales</taxon>
        <taxon>Herpotrichiellaceae</taxon>
        <taxon>Rhinocladiella</taxon>
    </lineage>
</organism>
<evidence type="ECO:0000313" key="2">
    <source>
        <dbReference type="Proteomes" id="UP000053617"/>
    </source>
</evidence>
<dbReference type="VEuPathDB" id="FungiDB:Z518_02100"/>
<gene>
    <name evidence="1" type="ORF">Z518_02100</name>
</gene>
<dbReference type="RefSeq" id="XP_013274583.1">
    <property type="nucleotide sequence ID" value="XM_013419129.1"/>
</dbReference>
<protein>
    <submittedName>
        <fullName evidence="1">Uncharacterized protein</fullName>
    </submittedName>
</protein>
<dbReference type="GeneID" id="25290171"/>
<dbReference type="OrthoDB" id="10569314at2759"/>
<dbReference type="HOGENOM" id="CLU_1866249_0_0_1"/>
<accession>A0A0D2FYT9</accession>
<evidence type="ECO:0000313" key="1">
    <source>
        <dbReference type="EMBL" id="KIX07447.1"/>
    </source>
</evidence>
<sequence>MPSNSLRSKSVAYFNVSGPVPLARIAGSKAYESYMLSTLPASSASIVYNTQAPKEILLTALSEIRDECERNIGEALRISIPWHFSSNTPAFEAVFSAAQELDPDLNHPVRFRPAYYGALLSFPPSYCLKKWGSRGDA</sequence>
<dbReference type="EMBL" id="KN847476">
    <property type="protein sequence ID" value="KIX07447.1"/>
    <property type="molecule type" value="Genomic_DNA"/>
</dbReference>
<proteinExistence type="predicted"/>